<evidence type="ECO:0000256" key="4">
    <source>
        <dbReference type="ARBA" id="ARBA00022452"/>
    </source>
</evidence>
<evidence type="ECO:0000256" key="14">
    <source>
        <dbReference type="PROSITE-ProRule" id="PRU01360"/>
    </source>
</evidence>
<evidence type="ECO:0000256" key="13">
    <source>
        <dbReference type="ARBA" id="ARBA00023237"/>
    </source>
</evidence>
<dbReference type="Pfam" id="PF07715">
    <property type="entry name" value="Plug"/>
    <property type="match status" value="1"/>
</dbReference>
<sequence length="707" mass="78593">MKTQVKLISAVIAGILHSTAFAAPQVNEAPDETLVASNVQASQDIEVITVVGRQLHYKTDQAHAAMRSDVSLLDTPQSVTVIPAEIMDDQMILTLGDALRNDASVSIGRVTTDRERFSLRGFSLDESTNLLKDGHQHFSKYRLPMALVDSIEVLKGPSSLLYGQSTPGGLVNLVTKKPTYDSFLEIGVKGDDNGSLRGMLDAGGSLNEAQTIRYRAIVEKQDNNNWREYQDGSAQESDFFVGSLMTDFDIGDNLTLSLHYDTSDEVAGQDSGSLVDDQGNVIGGSETIWDMPWTKIDAQSENYGADISYQLTDDWNIDAGYNKQHNERERWESKPQTGSYDPDSGSYKNKPYNKLEDWLQQSFYFDLVGTVEVGGMQHDMLVGGNYLKHEYSSLKVKGKMDSGNIDAGIIIPQPDLDYANGKSKTENYKYYGVFAQDLITFNDQWQLLLGVRYDKQEKTDADSQSLLPKLGIIYHPTDYASIYANYSESFEPQGRVMDDTDANEGMELDPIKGEMYELGTKWELLSGKLRLSAALFDIKRENIVLNLGVDKDNPITTQGGVQRHRGFELGAIGQITDDLSLITSMMYLDAEFEQHNDLEVKGNRPADVPEWTASIWAKYSITDRAAFNLGAFYEGARFGDADNTFEKSAYTRIDTGISYILPVAGNDLQLRLKIENLFDTDYLGGGENGEVNVGKPRTLKFGISYKI</sequence>
<keyword evidence="4 14" id="KW-1134">Transmembrane beta strand</keyword>
<dbReference type="InterPro" id="IPR012910">
    <property type="entry name" value="Plug_dom"/>
</dbReference>
<dbReference type="InterPro" id="IPR039426">
    <property type="entry name" value="TonB-dep_rcpt-like"/>
</dbReference>
<evidence type="ECO:0000256" key="8">
    <source>
        <dbReference type="ARBA" id="ARBA00023004"/>
    </source>
</evidence>
<comment type="similarity">
    <text evidence="2 14 15">Belongs to the TonB-dependent receptor family.</text>
</comment>
<proteinExistence type="inferred from homology"/>
<dbReference type="Gene3D" id="2.40.170.20">
    <property type="entry name" value="TonB-dependent receptor, beta-barrel domain"/>
    <property type="match status" value="1"/>
</dbReference>
<keyword evidence="13 14" id="KW-0998">Cell outer membrane</keyword>
<keyword evidence="8" id="KW-0408">Iron</keyword>
<dbReference type="Gene3D" id="2.170.130.10">
    <property type="entry name" value="TonB-dependent receptor, plug domain"/>
    <property type="match status" value="1"/>
</dbReference>
<evidence type="ECO:0000256" key="16">
    <source>
        <dbReference type="SAM" id="MobiDB-lite"/>
    </source>
</evidence>
<keyword evidence="21" id="KW-1185">Reference proteome</keyword>
<dbReference type="InterPro" id="IPR036942">
    <property type="entry name" value="Beta-barrel_TonB_sf"/>
</dbReference>
<evidence type="ECO:0000256" key="5">
    <source>
        <dbReference type="ARBA" id="ARBA00022496"/>
    </source>
</evidence>
<dbReference type="InterPro" id="IPR010105">
    <property type="entry name" value="TonB_sidphr_rcpt"/>
</dbReference>
<evidence type="ECO:0000256" key="17">
    <source>
        <dbReference type="SAM" id="SignalP"/>
    </source>
</evidence>
<evidence type="ECO:0000256" key="11">
    <source>
        <dbReference type="ARBA" id="ARBA00023136"/>
    </source>
</evidence>
<dbReference type="CDD" id="cd01347">
    <property type="entry name" value="ligand_gated_channel"/>
    <property type="match status" value="1"/>
</dbReference>
<comment type="subcellular location">
    <subcellularLocation>
        <location evidence="1 14">Cell outer membrane</location>
        <topology evidence="1 14">Multi-pass membrane protein</topology>
    </subcellularLocation>
</comment>
<gene>
    <name evidence="20" type="ORF">KT99_17321</name>
</gene>
<evidence type="ECO:0000313" key="20">
    <source>
        <dbReference type="EMBL" id="EDQ01278.1"/>
    </source>
</evidence>
<keyword evidence="11 14" id="KW-0472">Membrane</keyword>
<dbReference type="NCBIfam" id="TIGR01783">
    <property type="entry name" value="TonB-siderophor"/>
    <property type="match status" value="1"/>
</dbReference>
<dbReference type="SUPFAM" id="SSF56935">
    <property type="entry name" value="Porins"/>
    <property type="match status" value="1"/>
</dbReference>
<accession>A9D5X6</accession>
<feature type="domain" description="TonB-dependent receptor-like beta-barrel" evidence="18">
    <location>
        <begin position="249"/>
        <end position="677"/>
    </location>
</feature>
<feature type="domain" description="TonB-dependent receptor plug" evidence="19">
    <location>
        <begin position="72"/>
        <end position="169"/>
    </location>
</feature>
<keyword evidence="7 17" id="KW-0732">Signal</keyword>
<evidence type="ECO:0000256" key="1">
    <source>
        <dbReference type="ARBA" id="ARBA00004571"/>
    </source>
</evidence>
<evidence type="ECO:0000256" key="10">
    <source>
        <dbReference type="ARBA" id="ARBA00023077"/>
    </source>
</evidence>
<feature type="signal peptide" evidence="17">
    <location>
        <begin position="1"/>
        <end position="22"/>
    </location>
</feature>
<evidence type="ECO:0000256" key="6">
    <source>
        <dbReference type="ARBA" id="ARBA00022692"/>
    </source>
</evidence>
<keyword evidence="3 14" id="KW-0813">Transport</keyword>
<keyword evidence="12 20" id="KW-0675">Receptor</keyword>
<dbReference type="GO" id="GO:0038023">
    <property type="term" value="F:signaling receptor activity"/>
    <property type="evidence" value="ECO:0007669"/>
    <property type="project" value="InterPro"/>
</dbReference>
<evidence type="ECO:0000259" key="19">
    <source>
        <dbReference type="Pfam" id="PF07715"/>
    </source>
</evidence>
<organism evidence="20 21">
    <name type="scientific">Shewanella benthica KT99</name>
    <dbReference type="NCBI Taxonomy" id="314608"/>
    <lineage>
        <taxon>Bacteria</taxon>
        <taxon>Pseudomonadati</taxon>
        <taxon>Pseudomonadota</taxon>
        <taxon>Gammaproteobacteria</taxon>
        <taxon>Alteromonadales</taxon>
        <taxon>Shewanellaceae</taxon>
        <taxon>Shewanella</taxon>
    </lineage>
</organism>
<dbReference type="GO" id="GO:0009279">
    <property type="term" value="C:cell outer membrane"/>
    <property type="evidence" value="ECO:0007669"/>
    <property type="project" value="UniProtKB-SubCell"/>
</dbReference>
<dbReference type="PROSITE" id="PS52016">
    <property type="entry name" value="TONB_DEPENDENT_REC_3"/>
    <property type="match status" value="1"/>
</dbReference>
<evidence type="ECO:0000313" key="21">
    <source>
        <dbReference type="Proteomes" id="UP000005839"/>
    </source>
</evidence>
<name>A9D5X6_9GAMM</name>
<evidence type="ECO:0000256" key="9">
    <source>
        <dbReference type="ARBA" id="ARBA00023065"/>
    </source>
</evidence>
<feature type="region of interest" description="Disordered" evidence="16">
    <location>
        <begin position="325"/>
        <end position="345"/>
    </location>
</feature>
<evidence type="ECO:0000256" key="3">
    <source>
        <dbReference type="ARBA" id="ARBA00022448"/>
    </source>
</evidence>
<evidence type="ECO:0000256" key="12">
    <source>
        <dbReference type="ARBA" id="ARBA00023170"/>
    </source>
</evidence>
<comment type="caution">
    <text evidence="20">The sequence shown here is derived from an EMBL/GenBank/DDBJ whole genome shotgun (WGS) entry which is preliminary data.</text>
</comment>
<evidence type="ECO:0000256" key="15">
    <source>
        <dbReference type="RuleBase" id="RU003357"/>
    </source>
</evidence>
<keyword evidence="10 15" id="KW-0798">TonB box</keyword>
<evidence type="ECO:0000256" key="7">
    <source>
        <dbReference type="ARBA" id="ARBA00022729"/>
    </source>
</evidence>
<feature type="chain" id="PRO_5005661113" evidence="17">
    <location>
        <begin position="23"/>
        <end position="707"/>
    </location>
</feature>
<dbReference type="GO" id="GO:0015344">
    <property type="term" value="F:siderophore uptake transmembrane transporter activity"/>
    <property type="evidence" value="ECO:0007669"/>
    <property type="project" value="TreeGrafter"/>
</dbReference>
<dbReference type="Proteomes" id="UP000005839">
    <property type="component" value="Unassembled WGS sequence"/>
</dbReference>
<dbReference type="GO" id="GO:0015891">
    <property type="term" value="P:siderophore transport"/>
    <property type="evidence" value="ECO:0007669"/>
    <property type="project" value="InterPro"/>
</dbReference>
<evidence type="ECO:0000259" key="18">
    <source>
        <dbReference type="Pfam" id="PF00593"/>
    </source>
</evidence>
<keyword evidence="5" id="KW-0410">Iron transport</keyword>
<dbReference type="PANTHER" id="PTHR32552:SF68">
    <property type="entry name" value="FERRICHROME OUTER MEMBRANE TRANSPORTER_PHAGE RECEPTOR"/>
    <property type="match status" value="1"/>
</dbReference>
<protein>
    <submittedName>
        <fullName evidence="20">TonB-dependent receptor</fullName>
    </submittedName>
</protein>
<dbReference type="Pfam" id="PF00593">
    <property type="entry name" value="TonB_dep_Rec_b-barrel"/>
    <property type="match status" value="1"/>
</dbReference>
<keyword evidence="9" id="KW-0406">Ion transport</keyword>
<keyword evidence="6 14" id="KW-0812">Transmembrane</keyword>
<dbReference type="InterPro" id="IPR000531">
    <property type="entry name" value="Beta-barrel_TonB"/>
</dbReference>
<reference evidence="20 21" key="1">
    <citation type="submission" date="2007-10" db="EMBL/GenBank/DDBJ databases">
        <authorList>
            <person name="Yayanos A."/>
            <person name="Ferriera S."/>
            <person name="Johnson J."/>
            <person name="Kravitz S."/>
            <person name="Halpern A."/>
            <person name="Remington K."/>
            <person name="Beeson K."/>
            <person name="Tran B."/>
            <person name="Rogers Y.-H."/>
            <person name="Friedman R."/>
            <person name="Venter J.C."/>
        </authorList>
    </citation>
    <scope>NUCLEOTIDE SEQUENCE [LARGE SCALE GENOMIC DNA]</scope>
    <source>
        <strain evidence="20 21">KT99</strain>
    </source>
</reference>
<dbReference type="RefSeq" id="WP_005498547.1">
    <property type="nucleotide sequence ID" value="NZ_ABIC01000011.1"/>
</dbReference>
<dbReference type="InterPro" id="IPR037066">
    <property type="entry name" value="Plug_dom_sf"/>
</dbReference>
<dbReference type="PANTHER" id="PTHR32552">
    <property type="entry name" value="FERRICHROME IRON RECEPTOR-RELATED"/>
    <property type="match status" value="1"/>
</dbReference>
<evidence type="ECO:0000256" key="2">
    <source>
        <dbReference type="ARBA" id="ARBA00009810"/>
    </source>
</evidence>
<dbReference type="EMBL" id="ABIC01000011">
    <property type="protein sequence ID" value="EDQ01278.1"/>
    <property type="molecule type" value="Genomic_DNA"/>
</dbReference>
<dbReference type="AlphaFoldDB" id="A9D5X6"/>
<dbReference type="STRING" id="314608.KT99_17321"/>